<organism evidence="1 2">
    <name type="scientific">Bacillus cereus</name>
    <dbReference type="NCBI Taxonomy" id="1396"/>
    <lineage>
        <taxon>Bacteria</taxon>
        <taxon>Bacillati</taxon>
        <taxon>Bacillota</taxon>
        <taxon>Bacilli</taxon>
        <taxon>Bacillales</taxon>
        <taxon>Bacillaceae</taxon>
        <taxon>Bacillus</taxon>
        <taxon>Bacillus cereus group</taxon>
    </lineage>
</organism>
<gene>
    <name evidence="1" type="ORF">CN553_12605</name>
</gene>
<accession>A0A9X6UCJ8</accession>
<proteinExistence type="predicted"/>
<name>A0A9X6UCJ8_BACCE</name>
<evidence type="ECO:0000313" key="2">
    <source>
        <dbReference type="Proteomes" id="UP000220691"/>
    </source>
</evidence>
<evidence type="ECO:0000313" key="1">
    <source>
        <dbReference type="EMBL" id="PEN97871.1"/>
    </source>
</evidence>
<protein>
    <submittedName>
        <fullName evidence="1">Uncharacterized protein</fullName>
    </submittedName>
</protein>
<sequence length="87" mass="9966">MKLKLNDKKEYIAKKGDVIVYGMYNYLIVQEGDKDYTLLNLNVGNVMTNIKAQTIPSLMKEAQNILGNLGFAELIPEEEIEMRRIKS</sequence>
<reference evidence="1 2" key="1">
    <citation type="submission" date="2017-09" db="EMBL/GenBank/DDBJ databases">
        <title>Large-scale bioinformatics analysis of Bacillus genomes uncovers conserved roles of natural products in bacterial physiology.</title>
        <authorList>
            <consortium name="Agbiome Team Llc"/>
            <person name="Bleich R.M."/>
            <person name="Kirk G.J."/>
            <person name="Santa Maria K.C."/>
            <person name="Allen S.E."/>
            <person name="Farag S."/>
            <person name="Shank E.A."/>
            <person name="Bowers A."/>
        </authorList>
    </citation>
    <scope>NUCLEOTIDE SEQUENCE [LARGE SCALE GENOMIC DNA]</scope>
    <source>
        <strain evidence="1 2">AFS027647</strain>
    </source>
</reference>
<dbReference type="Proteomes" id="UP000220691">
    <property type="component" value="Unassembled WGS sequence"/>
</dbReference>
<dbReference type="RefSeq" id="WP_098126446.1">
    <property type="nucleotide sequence ID" value="NZ_NUAN01000071.1"/>
</dbReference>
<dbReference type="AlphaFoldDB" id="A0A9X6UCJ8"/>
<dbReference type="EMBL" id="NUAN01000071">
    <property type="protein sequence ID" value="PEN97871.1"/>
    <property type="molecule type" value="Genomic_DNA"/>
</dbReference>
<comment type="caution">
    <text evidence="1">The sequence shown here is derived from an EMBL/GenBank/DDBJ whole genome shotgun (WGS) entry which is preliminary data.</text>
</comment>